<reference evidence="6" key="1">
    <citation type="journal article" date="2019" name="Int. J. Syst. Evol. Microbiol.">
        <title>The Global Catalogue of Microorganisms (GCM) 10K type strain sequencing project: providing services to taxonomists for standard genome sequencing and annotation.</title>
        <authorList>
            <consortium name="The Broad Institute Genomics Platform"/>
            <consortium name="The Broad Institute Genome Sequencing Center for Infectious Disease"/>
            <person name="Wu L."/>
            <person name="Ma J."/>
        </authorList>
    </citation>
    <scope>NUCLEOTIDE SEQUENCE [LARGE SCALE GENOMIC DNA]</scope>
    <source>
        <strain evidence="6">JCM 17021</strain>
    </source>
</reference>
<dbReference type="Pfam" id="PF00392">
    <property type="entry name" value="GntR"/>
    <property type="match status" value="1"/>
</dbReference>
<dbReference type="PROSITE" id="PS50949">
    <property type="entry name" value="HTH_GNTR"/>
    <property type="match status" value="1"/>
</dbReference>
<dbReference type="InterPro" id="IPR050679">
    <property type="entry name" value="Bact_HTH_transcr_reg"/>
</dbReference>
<keyword evidence="6" id="KW-1185">Reference proteome</keyword>
<dbReference type="InterPro" id="IPR011663">
    <property type="entry name" value="UTRA"/>
</dbReference>
<dbReference type="Gene3D" id="1.10.10.10">
    <property type="entry name" value="Winged helix-like DNA-binding domain superfamily/Winged helix DNA-binding domain"/>
    <property type="match status" value="1"/>
</dbReference>
<dbReference type="Pfam" id="PF07702">
    <property type="entry name" value="UTRA"/>
    <property type="match status" value="1"/>
</dbReference>
<dbReference type="InterPro" id="IPR028978">
    <property type="entry name" value="Chorismate_lyase_/UTRA_dom_sf"/>
</dbReference>
<gene>
    <name evidence="5" type="ORF">GCM10022381_32120</name>
</gene>
<accession>A0ABP7KTL6</accession>
<dbReference type="PRINTS" id="PR00035">
    <property type="entry name" value="HTHGNTR"/>
</dbReference>
<name>A0ABP7KTL6_9MICO</name>
<keyword evidence="2" id="KW-0238">DNA-binding</keyword>
<dbReference type="PANTHER" id="PTHR44846:SF1">
    <property type="entry name" value="MANNOSYL-D-GLYCERATE TRANSPORT_METABOLISM SYSTEM REPRESSOR MNGR-RELATED"/>
    <property type="match status" value="1"/>
</dbReference>
<dbReference type="SUPFAM" id="SSF64288">
    <property type="entry name" value="Chorismate lyase-like"/>
    <property type="match status" value="1"/>
</dbReference>
<feature type="domain" description="HTH gntR-type" evidence="4">
    <location>
        <begin position="7"/>
        <end position="78"/>
    </location>
</feature>
<dbReference type="InterPro" id="IPR036388">
    <property type="entry name" value="WH-like_DNA-bd_sf"/>
</dbReference>
<comment type="caution">
    <text evidence="5">The sequence shown here is derived from an EMBL/GenBank/DDBJ whole genome shotgun (WGS) entry which is preliminary data.</text>
</comment>
<dbReference type="SMART" id="SM00866">
    <property type="entry name" value="UTRA"/>
    <property type="match status" value="1"/>
</dbReference>
<proteinExistence type="predicted"/>
<dbReference type="RefSeq" id="WP_345068536.1">
    <property type="nucleotide sequence ID" value="NZ_BAABCN010000010.1"/>
</dbReference>
<protein>
    <recommendedName>
        <fullName evidence="4">HTH gntR-type domain-containing protein</fullName>
    </recommendedName>
</protein>
<keyword evidence="3" id="KW-0804">Transcription</keyword>
<evidence type="ECO:0000256" key="3">
    <source>
        <dbReference type="ARBA" id="ARBA00023163"/>
    </source>
</evidence>
<dbReference type="PANTHER" id="PTHR44846">
    <property type="entry name" value="MANNOSYL-D-GLYCERATE TRANSPORT/METABOLISM SYSTEM REPRESSOR MNGR-RELATED"/>
    <property type="match status" value="1"/>
</dbReference>
<evidence type="ECO:0000313" key="6">
    <source>
        <dbReference type="Proteomes" id="UP001501803"/>
    </source>
</evidence>
<evidence type="ECO:0000256" key="1">
    <source>
        <dbReference type="ARBA" id="ARBA00023015"/>
    </source>
</evidence>
<dbReference type="EMBL" id="BAABCN010000010">
    <property type="protein sequence ID" value="GAA3887659.1"/>
    <property type="molecule type" value="Genomic_DNA"/>
</dbReference>
<evidence type="ECO:0000256" key="2">
    <source>
        <dbReference type="ARBA" id="ARBA00023125"/>
    </source>
</evidence>
<dbReference type="Proteomes" id="UP001501803">
    <property type="component" value="Unassembled WGS sequence"/>
</dbReference>
<organism evidence="5 6">
    <name type="scientific">Leifsonia kafniensis</name>
    <dbReference type="NCBI Taxonomy" id="475957"/>
    <lineage>
        <taxon>Bacteria</taxon>
        <taxon>Bacillati</taxon>
        <taxon>Actinomycetota</taxon>
        <taxon>Actinomycetes</taxon>
        <taxon>Micrococcales</taxon>
        <taxon>Microbacteriaceae</taxon>
        <taxon>Leifsonia</taxon>
    </lineage>
</organism>
<keyword evidence="1" id="KW-0805">Transcription regulation</keyword>
<evidence type="ECO:0000259" key="4">
    <source>
        <dbReference type="PROSITE" id="PS50949"/>
    </source>
</evidence>
<sequence>MPDNIPIDPSIDMPERLRRGLLRIAREADARGDALPGENELARVLGANRPQVRRELAELEHQGIVRRHQGAATTVDPVALRMSVRLEEQVEHTALLRRLGYEPTVDLLESGTGEIPSRIHRNLSAGVPASGIHAVKRWNADGRPAMLAENYLSVPAEHSGTVDAAGSIFDVAEAVWGEPLLWEVATPGVEALSEESADRLQLEPGSPCLTLEIIGVTRSGLRVFHSFERHHPLIVRYSLVRTIPAPWR</sequence>
<dbReference type="InterPro" id="IPR000524">
    <property type="entry name" value="Tscrpt_reg_HTH_GntR"/>
</dbReference>
<evidence type="ECO:0000313" key="5">
    <source>
        <dbReference type="EMBL" id="GAA3887659.1"/>
    </source>
</evidence>
<dbReference type="Gene3D" id="3.40.1410.10">
    <property type="entry name" value="Chorismate lyase-like"/>
    <property type="match status" value="1"/>
</dbReference>
<dbReference type="InterPro" id="IPR036390">
    <property type="entry name" value="WH_DNA-bd_sf"/>
</dbReference>
<dbReference type="SUPFAM" id="SSF46785">
    <property type="entry name" value="Winged helix' DNA-binding domain"/>
    <property type="match status" value="1"/>
</dbReference>